<feature type="binding site" evidence="6">
    <location>
        <position position="107"/>
    </location>
    <ligand>
        <name>Zn(2+)</name>
        <dbReference type="ChEBI" id="CHEBI:29105"/>
        <label>2</label>
    </ligand>
</feature>
<keyword evidence="3 6" id="KW-0862">Zinc</keyword>
<dbReference type="InterPro" id="IPR004627">
    <property type="entry name" value="L-Threonine_3-DHase"/>
</dbReference>
<keyword evidence="10" id="KW-1185">Reference proteome</keyword>
<proteinExistence type="inferred from homology"/>
<dbReference type="InterPro" id="IPR013154">
    <property type="entry name" value="ADH-like_N"/>
</dbReference>
<dbReference type="InterPro" id="IPR036291">
    <property type="entry name" value="NAD(P)-bd_dom_sf"/>
</dbReference>
<feature type="binding site" evidence="6">
    <location>
        <position position="96"/>
    </location>
    <ligand>
        <name>Zn(2+)</name>
        <dbReference type="ChEBI" id="CHEBI:29105"/>
        <label>2</label>
    </ligand>
</feature>
<dbReference type="InterPro" id="IPR020843">
    <property type="entry name" value="ER"/>
</dbReference>
<dbReference type="EC" id="1.1.1.103" evidence="6 7"/>
<comment type="cofactor">
    <cofactor evidence="6">
        <name>Zn(2+)</name>
        <dbReference type="ChEBI" id="CHEBI:29105"/>
    </cofactor>
    <text evidence="6">Binds 2 Zn(2+) ions per subunit.</text>
</comment>
<dbReference type="OrthoDB" id="5484143at2"/>
<feature type="site" description="Important for catalytic activity for the proton relay mechanism but does not participate directly in the coordination of zinc atom" evidence="6">
    <location>
        <position position="148"/>
    </location>
</feature>
<feature type="binding site" evidence="6">
    <location>
        <position position="175"/>
    </location>
    <ligand>
        <name>NAD(+)</name>
        <dbReference type="ChEBI" id="CHEBI:57540"/>
    </ligand>
</feature>
<dbReference type="SMART" id="SM00829">
    <property type="entry name" value="PKS_ER"/>
    <property type="match status" value="1"/>
</dbReference>
<comment type="function">
    <text evidence="6">Catalyzes the NAD(+)-dependent oxidation of L-threonine to 2-amino-3-ketobutyrate.</text>
</comment>
<comment type="similarity">
    <text evidence="6">Belongs to the zinc-containing alcohol dehydrogenase family.</text>
</comment>
<keyword evidence="1 6" id="KW-0963">Cytoplasm</keyword>
<dbReference type="PANTHER" id="PTHR43401">
    <property type="entry name" value="L-THREONINE 3-DEHYDROGENASE"/>
    <property type="match status" value="1"/>
</dbReference>
<feature type="binding site" evidence="6">
    <location>
        <begin position="286"/>
        <end position="287"/>
    </location>
    <ligand>
        <name>NAD(+)</name>
        <dbReference type="ChEBI" id="CHEBI:57540"/>
    </ligand>
</feature>
<comment type="catalytic activity">
    <reaction evidence="6">
        <text>L-threonine + NAD(+) = (2S)-2-amino-3-oxobutanoate + NADH + H(+)</text>
        <dbReference type="Rhea" id="RHEA:13161"/>
        <dbReference type="ChEBI" id="CHEBI:15378"/>
        <dbReference type="ChEBI" id="CHEBI:57540"/>
        <dbReference type="ChEBI" id="CHEBI:57926"/>
        <dbReference type="ChEBI" id="CHEBI:57945"/>
        <dbReference type="ChEBI" id="CHEBI:78948"/>
        <dbReference type="EC" id="1.1.1.103"/>
    </reaction>
</comment>
<feature type="binding site" evidence="6">
    <location>
        <position position="99"/>
    </location>
    <ligand>
        <name>Zn(2+)</name>
        <dbReference type="ChEBI" id="CHEBI:29105"/>
        <label>2</label>
    </ligand>
</feature>
<evidence type="ECO:0000256" key="4">
    <source>
        <dbReference type="ARBA" id="ARBA00023002"/>
    </source>
</evidence>
<dbReference type="GO" id="GO:0008270">
    <property type="term" value="F:zinc ion binding"/>
    <property type="evidence" value="ECO:0007669"/>
    <property type="project" value="UniProtKB-UniRule"/>
</dbReference>
<dbReference type="SUPFAM" id="SSF51735">
    <property type="entry name" value="NAD(P)-binding Rossmann-fold domains"/>
    <property type="match status" value="1"/>
</dbReference>
<protein>
    <recommendedName>
        <fullName evidence="6 7">L-threonine 3-dehydrogenase</fullName>
        <shortName evidence="6">TDH</shortName>
        <ecNumber evidence="6 7">1.1.1.103</ecNumber>
    </recommendedName>
</protein>
<dbReference type="InterPro" id="IPR011032">
    <property type="entry name" value="GroES-like_sf"/>
</dbReference>
<dbReference type="NCBIfam" id="TIGR00692">
    <property type="entry name" value="tdh"/>
    <property type="match status" value="1"/>
</dbReference>
<accession>A0A3N6N080</accession>
<dbReference type="HAMAP" id="MF_00627">
    <property type="entry name" value="Thr_dehydrog"/>
    <property type="match status" value="1"/>
</dbReference>
<dbReference type="AlphaFoldDB" id="A0A3N6N080"/>
<comment type="subcellular location">
    <subcellularLocation>
        <location evidence="6">Cytoplasm</location>
    </subcellularLocation>
</comment>
<evidence type="ECO:0000256" key="5">
    <source>
        <dbReference type="ARBA" id="ARBA00023027"/>
    </source>
</evidence>
<dbReference type="Gene3D" id="3.40.50.720">
    <property type="entry name" value="NAD(P)-binding Rossmann-like Domain"/>
    <property type="match status" value="1"/>
</dbReference>
<evidence type="ECO:0000259" key="8">
    <source>
        <dbReference type="SMART" id="SM00829"/>
    </source>
</evidence>
<comment type="pathway">
    <text evidence="6">Amino-acid degradation; L-threonine degradation via oxydo-reductase pathway; glycine from L-threonine: step 1/2.</text>
</comment>
<gene>
    <name evidence="6" type="primary">tdh</name>
    <name evidence="9" type="ORF">D1Y85_19840</name>
</gene>
<evidence type="ECO:0000256" key="6">
    <source>
        <dbReference type="HAMAP-Rule" id="MF_00627"/>
    </source>
</evidence>
<dbReference type="Proteomes" id="UP000272778">
    <property type="component" value="Unassembled WGS sequence"/>
</dbReference>
<dbReference type="Pfam" id="PF00107">
    <property type="entry name" value="ADH_zinc_N"/>
    <property type="match status" value="1"/>
</dbReference>
<dbReference type="PROSITE" id="PS00059">
    <property type="entry name" value="ADH_ZINC"/>
    <property type="match status" value="1"/>
</dbReference>
<dbReference type="RefSeq" id="WP_124152781.1">
    <property type="nucleotide sequence ID" value="NZ_RQIS01000015.1"/>
</dbReference>
<feature type="binding site" evidence="6">
    <location>
        <position position="93"/>
    </location>
    <ligand>
        <name>Zn(2+)</name>
        <dbReference type="ChEBI" id="CHEBI:29105"/>
        <label>2</label>
    </ligand>
</feature>
<dbReference type="InterPro" id="IPR013149">
    <property type="entry name" value="ADH-like_C"/>
</dbReference>
<feature type="binding site" evidence="6">
    <location>
        <position position="38"/>
    </location>
    <ligand>
        <name>Zn(2+)</name>
        <dbReference type="ChEBI" id="CHEBI:29105"/>
        <label>1</label>
        <note>catalytic</note>
    </ligand>
</feature>
<dbReference type="GO" id="GO:0019518">
    <property type="term" value="P:L-threonine catabolic process to glycine"/>
    <property type="evidence" value="ECO:0007669"/>
    <property type="project" value="UniProtKB-UniPathway"/>
</dbReference>
<feature type="binding site" evidence="6">
    <location>
        <begin position="262"/>
        <end position="264"/>
    </location>
    <ligand>
        <name>NAD(+)</name>
        <dbReference type="ChEBI" id="CHEBI:57540"/>
    </ligand>
</feature>
<keyword evidence="2 6" id="KW-0479">Metal-binding</keyword>
<keyword evidence="4 6" id="KW-0560">Oxidoreductase</keyword>
<evidence type="ECO:0000256" key="7">
    <source>
        <dbReference type="NCBIfam" id="TIGR00692"/>
    </source>
</evidence>
<dbReference type="Pfam" id="PF08240">
    <property type="entry name" value="ADH_N"/>
    <property type="match status" value="1"/>
</dbReference>
<dbReference type="NCBIfam" id="NF003808">
    <property type="entry name" value="PRK05396.1"/>
    <property type="match status" value="1"/>
</dbReference>
<feature type="binding site" evidence="6">
    <location>
        <position position="200"/>
    </location>
    <ligand>
        <name>NAD(+)</name>
        <dbReference type="ChEBI" id="CHEBI:57540"/>
    </ligand>
</feature>
<reference evidence="9 10" key="1">
    <citation type="submission" date="2018-11" db="EMBL/GenBank/DDBJ databases">
        <title>Paraburkholderia sp. DHOA04, isolated from soil.</title>
        <authorList>
            <person name="Gao Z.-H."/>
            <person name="Qiu L.-H."/>
            <person name="Fu J.-C."/>
        </authorList>
    </citation>
    <scope>NUCLEOTIDE SEQUENCE [LARGE SCALE GENOMIC DNA]</scope>
    <source>
        <strain evidence="9 10">DHOA04</strain>
    </source>
</reference>
<dbReference type="GO" id="GO:0008743">
    <property type="term" value="F:L-threonine 3-dehydrogenase activity"/>
    <property type="evidence" value="ECO:0007669"/>
    <property type="project" value="UniProtKB-UniRule"/>
</dbReference>
<evidence type="ECO:0000256" key="2">
    <source>
        <dbReference type="ARBA" id="ARBA00022723"/>
    </source>
</evidence>
<evidence type="ECO:0000313" key="9">
    <source>
        <dbReference type="EMBL" id="RQH03891.1"/>
    </source>
</evidence>
<dbReference type="InterPro" id="IPR002328">
    <property type="entry name" value="ADH_Zn_CS"/>
</dbReference>
<organism evidence="9 10">
    <name type="scientific">Paraburkholderia dinghuensis</name>
    <dbReference type="NCBI Taxonomy" id="2305225"/>
    <lineage>
        <taxon>Bacteria</taxon>
        <taxon>Pseudomonadati</taxon>
        <taxon>Pseudomonadota</taxon>
        <taxon>Betaproteobacteria</taxon>
        <taxon>Burkholderiales</taxon>
        <taxon>Burkholderiaceae</taxon>
        <taxon>Paraburkholderia</taxon>
    </lineage>
</organism>
<name>A0A3N6N080_9BURK</name>
<feature type="active site" description="Charge relay system" evidence="6">
    <location>
        <position position="43"/>
    </location>
</feature>
<comment type="subunit">
    <text evidence="6">Homotetramer.</text>
</comment>
<feature type="binding site" evidence="6">
    <location>
        <position position="64"/>
    </location>
    <ligand>
        <name>Zn(2+)</name>
        <dbReference type="ChEBI" id="CHEBI:29105"/>
        <label>1</label>
        <note>catalytic</note>
    </ligand>
</feature>
<dbReference type="Gene3D" id="3.90.180.10">
    <property type="entry name" value="Medium-chain alcohol dehydrogenases, catalytic domain"/>
    <property type="match status" value="1"/>
</dbReference>
<evidence type="ECO:0000313" key="10">
    <source>
        <dbReference type="Proteomes" id="UP000272778"/>
    </source>
</evidence>
<dbReference type="SUPFAM" id="SSF50129">
    <property type="entry name" value="GroES-like"/>
    <property type="match status" value="1"/>
</dbReference>
<keyword evidence="5 6" id="KW-0520">NAD</keyword>
<dbReference type="EMBL" id="RQIS01000015">
    <property type="protein sequence ID" value="RQH03891.1"/>
    <property type="molecule type" value="Genomic_DNA"/>
</dbReference>
<dbReference type="UniPathway" id="UPA00046">
    <property type="reaction ID" value="UER00505"/>
</dbReference>
<feature type="binding site" evidence="6">
    <location>
        <position position="195"/>
    </location>
    <ligand>
        <name>NAD(+)</name>
        <dbReference type="ChEBI" id="CHEBI:57540"/>
    </ligand>
</feature>
<feature type="binding site" evidence="6">
    <location>
        <position position="63"/>
    </location>
    <ligand>
        <name>Zn(2+)</name>
        <dbReference type="ChEBI" id="CHEBI:29105"/>
        <label>1</label>
        <note>catalytic</note>
    </ligand>
</feature>
<comment type="caution">
    <text evidence="9">The sequence shown here is derived from an EMBL/GenBank/DDBJ whole genome shotgun (WGS) entry which is preliminary data.</text>
</comment>
<feature type="domain" description="Enoyl reductase (ER)" evidence="8">
    <location>
        <begin position="9"/>
        <end position="338"/>
    </location>
</feature>
<dbReference type="PANTHER" id="PTHR43401:SF2">
    <property type="entry name" value="L-THREONINE 3-DEHYDROGENASE"/>
    <property type="match status" value="1"/>
</dbReference>
<dbReference type="GO" id="GO:0005737">
    <property type="term" value="C:cytoplasm"/>
    <property type="evidence" value="ECO:0007669"/>
    <property type="project" value="UniProtKB-SubCell"/>
</dbReference>
<evidence type="ECO:0000256" key="3">
    <source>
        <dbReference type="ARBA" id="ARBA00022833"/>
    </source>
</evidence>
<dbReference type="InterPro" id="IPR050129">
    <property type="entry name" value="Zn_alcohol_dh"/>
</dbReference>
<feature type="active site" description="Charge relay system" evidence="6">
    <location>
        <position position="40"/>
    </location>
</feature>
<evidence type="ECO:0000256" key="1">
    <source>
        <dbReference type="ARBA" id="ARBA00022490"/>
    </source>
</evidence>
<sequence>MKALAKLERAPGLTLTDVPKPEVGHNDVMIKILRTAICGTDIHIWKWDDWAQQTIPVPMHVGHEYVGEIVEMGQEVRGFKIGDRVSGEGHITCGFCRNCRAGRRHLCRNTVGVGVNREGAFAEYLVIPAFNAFKIPPEISDDLAAIFDPFGNATHTALSFNLVGEDVLITGAGPIGIMAVAIAKHVGARNVVITDVNDYRLELARKMGATRAVNVSRESLRDVMSDLHMTEGFDVGLEMSGVPSAFTSMLEAMNHGGKVALLGILPSQTAIDWNQVIFKGLEMKGIYGREMFETWYKMVAMLQSGLDLTPIITHRFGVDDYEKGFAAMLSGESGKVILDWTRAAA</sequence>